<dbReference type="SUPFAM" id="SSF51735">
    <property type="entry name" value="NAD(P)-binding Rossmann-fold domains"/>
    <property type="match status" value="1"/>
</dbReference>
<dbReference type="Gene3D" id="3.90.180.10">
    <property type="entry name" value="Medium-chain alcohol dehydrogenases, catalytic domain"/>
    <property type="match status" value="1"/>
</dbReference>
<keyword evidence="5" id="KW-1185">Reference proteome</keyword>
<dbReference type="NCBIfam" id="TIGR02824">
    <property type="entry name" value="quinone_pig3"/>
    <property type="match status" value="1"/>
</dbReference>
<dbReference type="Proteomes" id="UP001209257">
    <property type="component" value="Unassembled WGS sequence"/>
</dbReference>
<feature type="domain" description="Enoyl reductase (ER)" evidence="3">
    <location>
        <begin position="11"/>
        <end position="323"/>
    </location>
</feature>
<proteinExistence type="predicted"/>
<dbReference type="PANTHER" id="PTHR48106:SF18">
    <property type="entry name" value="QUINONE OXIDOREDUCTASE PIG3"/>
    <property type="match status" value="1"/>
</dbReference>
<organism evidence="4 5">
    <name type="scientific">Alteromonas salexigens</name>
    <dbReference type="NCBI Taxonomy" id="2982530"/>
    <lineage>
        <taxon>Bacteria</taxon>
        <taxon>Pseudomonadati</taxon>
        <taxon>Pseudomonadota</taxon>
        <taxon>Gammaproteobacteria</taxon>
        <taxon>Alteromonadales</taxon>
        <taxon>Alteromonadaceae</taxon>
        <taxon>Alteromonas/Salinimonas group</taxon>
        <taxon>Alteromonas</taxon>
    </lineage>
</organism>
<dbReference type="InterPro" id="IPR036291">
    <property type="entry name" value="NAD(P)-bd_dom_sf"/>
</dbReference>
<dbReference type="Pfam" id="PF08240">
    <property type="entry name" value="ADH_N"/>
    <property type="match status" value="1"/>
</dbReference>
<keyword evidence="2" id="KW-0560">Oxidoreductase</keyword>
<dbReference type="Gene3D" id="3.40.50.720">
    <property type="entry name" value="NAD(P)-binding Rossmann-like Domain"/>
    <property type="match status" value="1"/>
</dbReference>
<evidence type="ECO:0000256" key="2">
    <source>
        <dbReference type="ARBA" id="ARBA00023002"/>
    </source>
</evidence>
<dbReference type="SUPFAM" id="SSF50129">
    <property type="entry name" value="GroES-like"/>
    <property type="match status" value="1"/>
</dbReference>
<evidence type="ECO:0000313" key="4">
    <source>
        <dbReference type="EMBL" id="MCU7553940.1"/>
    </source>
</evidence>
<gene>
    <name evidence="4" type="ORF">OCL06_04940</name>
</gene>
<evidence type="ECO:0000313" key="5">
    <source>
        <dbReference type="Proteomes" id="UP001209257"/>
    </source>
</evidence>
<dbReference type="InterPro" id="IPR011032">
    <property type="entry name" value="GroES-like_sf"/>
</dbReference>
<dbReference type="CDD" id="cd05276">
    <property type="entry name" value="p53_inducible_oxidoreductase"/>
    <property type="match status" value="1"/>
</dbReference>
<dbReference type="InterPro" id="IPR020843">
    <property type="entry name" value="ER"/>
</dbReference>
<dbReference type="SMART" id="SM00829">
    <property type="entry name" value="PKS_ER"/>
    <property type="match status" value="1"/>
</dbReference>
<name>A0ABT2VKV9_9ALTE</name>
<accession>A0ABT2VKV9</accession>
<dbReference type="EMBL" id="JAOTJC010000006">
    <property type="protein sequence ID" value="MCU7553940.1"/>
    <property type="molecule type" value="Genomic_DNA"/>
</dbReference>
<dbReference type="InterPro" id="IPR013149">
    <property type="entry name" value="ADH-like_C"/>
</dbReference>
<reference evidence="5" key="1">
    <citation type="submission" date="2023-07" db="EMBL/GenBank/DDBJ databases">
        <title>Study on multiphase classification of strain Alteromonas salexigens isolated from the Yellow Sea.</title>
        <authorList>
            <person name="Sun L."/>
        </authorList>
    </citation>
    <scope>NUCLEOTIDE SEQUENCE [LARGE SCALE GENOMIC DNA]</scope>
    <source>
        <strain evidence="5">ASW11-19</strain>
    </source>
</reference>
<protein>
    <submittedName>
        <fullName evidence="4">NAD(P)H-quinone oxidoreductase</fullName>
    </submittedName>
</protein>
<dbReference type="RefSeq" id="WP_262992637.1">
    <property type="nucleotide sequence ID" value="NZ_JAOTJC010000006.1"/>
</dbReference>
<keyword evidence="1" id="KW-0521">NADP</keyword>
<dbReference type="PANTHER" id="PTHR48106">
    <property type="entry name" value="QUINONE OXIDOREDUCTASE PIG3-RELATED"/>
    <property type="match status" value="1"/>
</dbReference>
<dbReference type="InterPro" id="IPR014189">
    <property type="entry name" value="Quinone_OxRdtase_PIG3"/>
</dbReference>
<evidence type="ECO:0000259" key="3">
    <source>
        <dbReference type="SMART" id="SM00829"/>
    </source>
</evidence>
<dbReference type="Pfam" id="PF00107">
    <property type="entry name" value="ADH_zinc_N"/>
    <property type="match status" value="1"/>
</dbReference>
<comment type="caution">
    <text evidence="4">The sequence shown here is derived from an EMBL/GenBank/DDBJ whole genome shotgun (WGS) entry which is preliminary data.</text>
</comment>
<evidence type="ECO:0000256" key="1">
    <source>
        <dbReference type="ARBA" id="ARBA00022857"/>
    </source>
</evidence>
<sequence>MRFIDHERGEGPGGLFISNTARPTLAPGYVRVRVAAFGVNRADTLQRKGMYPPPPGESPILGLEIAGEVIELGDSKCQWQAGDRVFGLVAGGGYAEEVVVLADHLMRCPASLSFEQSAGLAEVFLTAFQCLYLIADIQKEQRALIHAGASGVGLAAIQLCRLFGVETATTASSPEKLALCKEMGASLLINYRQDDFKEVVSQSWPDGVHMVLDVVGGDYLNRNLSLLARDGTVVYLAMLGGRYADKLDMASLLGKRATIQGTTLRNRTDGYKSSLIQLFTERCLAAFDTGELTVHLDTVFAVDDIAQAHQRLENNDSMGKFVGRW</sequence>
<dbReference type="InterPro" id="IPR013154">
    <property type="entry name" value="ADH-like_N"/>
</dbReference>